<evidence type="ECO:0000259" key="6">
    <source>
        <dbReference type="PROSITE" id="PS50238"/>
    </source>
</evidence>
<dbReference type="GO" id="GO:0004439">
    <property type="term" value="F:phosphatidylinositol-4,5-bisphosphate 5-phosphatase activity"/>
    <property type="evidence" value="ECO:0007669"/>
    <property type="project" value="TreeGrafter"/>
</dbReference>
<dbReference type="Proteomes" id="UP000777482">
    <property type="component" value="Unassembled WGS sequence"/>
</dbReference>
<comment type="caution">
    <text evidence="7">The sequence shown here is derived from an EMBL/GenBank/DDBJ whole genome shotgun (WGS) entry which is preliminary data.</text>
</comment>
<accession>A0A9P6VRF3</accession>
<gene>
    <name evidence="7" type="ORF">C6P46_002966</name>
</gene>
<evidence type="ECO:0000256" key="5">
    <source>
        <dbReference type="SAM" id="MobiDB-lite"/>
    </source>
</evidence>
<evidence type="ECO:0000256" key="1">
    <source>
        <dbReference type="ARBA" id="ARBA00004146"/>
    </source>
</evidence>
<dbReference type="InterPro" id="IPR008936">
    <property type="entry name" value="Rho_GTPase_activation_prot"/>
</dbReference>
<dbReference type="GO" id="GO:0031901">
    <property type="term" value="C:early endosome membrane"/>
    <property type="evidence" value="ECO:0007669"/>
    <property type="project" value="UniProtKB-SubCell"/>
</dbReference>
<dbReference type="SMART" id="SM00324">
    <property type="entry name" value="RhoGAP"/>
    <property type="match status" value="1"/>
</dbReference>
<keyword evidence="8" id="KW-1185">Reference proteome</keyword>
<feature type="region of interest" description="Disordered" evidence="5">
    <location>
        <begin position="829"/>
        <end position="860"/>
    </location>
</feature>
<dbReference type="Gene3D" id="2.60.40.10">
    <property type="entry name" value="Immunoglobulins"/>
    <property type="match status" value="1"/>
</dbReference>
<evidence type="ECO:0000313" key="8">
    <source>
        <dbReference type="Proteomes" id="UP000777482"/>
    </source>
</evidence>
<dbReference type="Pfam" id="PF00620">
    <property type="entry name" value="RhoGAP"/>
    <property type="match status" value="1"/>
</dbReference>
<dbReference type="PANTHER" id="PTHR11200:SF300">
    <property type="entry name" value="TYPE II INOSITOL 1,4,5-TRISPHOSPHATE 5-PHOSPHATASE"/>
    <property type="match status" value="1"/>
</dbReference>
<feature type="region of interest" description="Disordered" evidence="5">
    <location>
        <begin position="637"/>
        <end position="666"/>
    </location>
</feature>
<dbReference type="Gene3D" id="3.60.10.10">
    <property type="entry name" value="Endonuclease/exonuclease/phosphatase"/>
    <property type="match status" value="1"/>
</dbReference>
<dbReference type="PROSITE" id="PS50238">
    <property type="entry name" value="RHOGAP"/>
    <property type="match status" value="1"/>
</dbReference>
<dbReference type="EMBL" id="PUHQ01000221">
    <property type="protein sequence ID" value="KAG0653350.1"/>
    <property type="molecule type" value="Genomic_DNA"/>
</dbReference>
<dbReference type="InterPro" id="IPR036691">
    <property type="entry name" value="Endo/exonu/phosph_ase_sf"/>
</dbReference>
<comment type="subcellular location">
    <subcellularLocation>
        <location evidence="2">Cytoplasmic vesicle</location>
        <location evidence="2">Phagosome membrane</location>
    </subcellularLocation>
    <subcellularLocation>
        <location evidence="1">Early endosome membrane</location>
    </subcellularLocation>
</comment>
<organism evidence="7 8">
    <name type="scientific">Rhodotorula mucilaginosa</name>
    <name type="common">Yeast</name>
    <name type="synonym">Rhodotorula rubra</name>
    <dbReference type="NCBI Taxonomy" id="5537"/>
    <lineage>
        <taxon>Eukaryota</taxon>
        <taxon>Fungi</taxon>
        <taxon>Dikarya</taxon>
        <taxon>Basidiomycota</taxon>
        <taxon>Pucciniomycotina</taxon>
        <taxon>Microbotryomycetes</taxon>
        <taxon>Sporidiobolales</taxon>
        <taxon>Sporidiobolaceae</taxon>
        <taxon>Rhodotorula</taxon>
    </lineage>
</organism>
<feature type="domain" description="Rho-GAP" evidence="6">
    <location>
        <begin position="583"/>
        <end position="881"/>
    </location>
</feature>
<dbReference type="OrthoDB" id="7862313at2759"/>
<dbReference type="InterPro" id="IPR013783">
    <property type="entry name" value="Ig-like_fold"/>
</dbReference>
<dbReference type="InterPro" id="IPR000198">
    <property type="entry name" value="RhoGAP_dom"/>
</dbReference>
<evidence type="ECO:0000256" key="3">
    <source>
        <dbReference type="ARBA" id="ARBA00022753"/>
    </source>
</evidence>
<dbReference type="SUPFAM" id="SSF48350">
    <property type="entry name" value="GTPase activation domain, GAP"/>
    <property type="match status" value="1"/>
</dbReference>
<dbReference type="Pfam" id="PF21310">
    <property type="entry name" value="OCRL-like_ASH"/>
    <property type="match status" value="1"/>
</dbReference>
<keyword evidence="3" id="KW-0967">Endosome</keyword>
<reference evidence="7 8" key="1">
    <citation type="submission" date="2020-11" db="EMBL/GenBank/DDBJ databases">
        <title>Kefir isolates.</title>
        <authorList>
            <person name="Marcisauskas S."/>
            <person name="Kim Y."/>
            <person name="Blasche S."/>
        </authorList>
    </citation>
    <scope>NUCLEOTIDE SEQUENCE [LARGE SCALE GENOMIC DNA]</scope>
    <source>
        <strain evidence="7 8">KR</strain>
    </source>
</reference>
<dbReference type="PANTHER" id="PTHR11200">
    <property type="entry name" value="INOSITOL 5-PHOSPHATASE"/>
    <property type="match status" value="1"/>
</dbReference>
<dbReference type="SMART" id="SM00128">
    <property type="entry name" value="IPPc"/>
    <property type="match status" value="1"/>
</dbReference>
<dbReference type="InterPro" id="IPR046985">
    <property type="entry name" value="IP5"/>
</dbReference>
<dbReference type="Pfam" id="PF22669">
    <property type="entry name" value="Exo_endo_phos2"/>
    <property type="match status" value="1"/>
</dbReference>
<evidence type="ECO:0000256" key="4">
    <source>
        <dbReference type="ARBA" id="ARBA00023329"/>
    </source>
</evidence>
<dbReference type="SUPFAM" id="SSF56219">
    <property type="entry name" value="DNase I-like"/>
    <property type="match status" value="1"/>
</dbReference>
<feature type="compositionally biased region" description="Basic and acidic residues" evidence="5">
    <location>
        <begin position="650"/>
        <end position="666"/>
    </location>
</feature>
<protein>
    <recommendedName>
        <fullName evidence="6">Rho-GAP domain-containing protein</fullName>
    </recommendedName>
</protein>
<name>A0A9P6VRF3_RHOMI</name>
<evidence type="ECO:0000256" key="2">
    <source>
        <dbReference type="ARBA" id="ARBA00004580"/>
    </source>
</evidence>
<proteinExistence type="predicted"/>
<sequence>MAPEQRDAAEALQHMHRQASVRQRVASIISHNDSGGDDGVQSRGRDSSWERRALRSWLWEELDRRAADYSRREEIRIWCGTYNVNDKSPQSADDIQDWVQSCGSAELLVFSFQEFDLSTEAMIRYTSYREDAWRAAIERALSTQGSPSYTKLHSRQLVGGLILVYVRSDIAENVSAVTSTSLATGLLGVMANKGAVAVRLKYLDTPLTFVNSHLAAFVPNSAERNAQFRTTTSQLLFPLSSNDGADQRDEWSSCLRPDEARPAGAGASVWDCDGLFWMGDLNYRLDATREDIDALIRRGDHQALLAFDQLAVQQQLRMAFEGFEEGALDFPPTFKFDAGTDNYDTSEKQRAPAYTDRIIYLASPLCPIAVERYDSHPAVLLSDHKPVSATLRLPVRRVDRVKRQRIAEDLVASLGADPTGLEELEPAEVELVPGPELKFQKLEHGLSATLTLDLGNCSETATAWSFVPRPDSLDAFPAWLSVSPSSGVLQGRTRQTLSFTARVKDGRGAGSLSFPQEQGVGDHSGPVLSDLLILSVRGRDLFLAVSLESWIPTVLGSPLDHLVQLRNPIRETTLSERAAIGRSSLAGLAASQVGDAATPTTATAETVPLVIRRLVAFLAENGLDLPDLFQTEVDEEDGDAFPQVSLSDQEQQHPRVDSSEDDKTDKQHLVDAVDLLDKLETDLGSVSHDFGGGGTCDERSDDEQPIAISSHIRKPVATLPPASASARTGTGGRDSSPATAYAAAACLVRILKTLPEPVVETRLYEAAIRSDSREAAYEVLHSLKEVHANTLLYLVAFLRILLRQQTSPDDKAYLLLRLALTFSKVLLRPPPRPPSRGGESGEEDHLQLSEYYAPDGIDPGSVPRRAKEFVAFLLQEEEEPKAA</sequence>
<dbReference type="AlphaFoldDB" id="A0A9P6VRF3"/>
<keyword evidence="4" id="KW-0968">Cytoplasmic vesicle</keyword>
<dbReference type="GO" id="GO:0007165">
    <property type="term" value="P:signal transduction"/>
    <property type="evidence" value="ECO:0007669"/>
    <property type="project" value="InterPro"/>
</dbReference>
<dbReference type="Gene3D" id="1.10.555.10">
    <property type="entry name" value="Rho GTPase activation protein"/>
    <property type="match status" value="1"/>
</dbReference>
<evidence type="ECO:0000313" key="7">
    <source>
        <dbReference type="EMBL" id="KAG0653350.1"/>
    </source>
</evidence>
<dbReference type="GO" id="GO:0046856">
    <property type="term" value="P:phosphatidylinositol dephosphorylation"/>
    <property type="evidence" value="ECO:0007669"/>
    <property type="project" value="InterPro"/>
</dbReference>
<dbReference type="InterPro" id="IPR000300">
    <property type="entry name" value="IPPc"/>
</dbReference>
<dbReference type="InterPro" id="IPR048869">
    <property type="entry name" value="OCRL-1_2_ASH"/>
</dbReference>